<reference evidence="1" key="2">
    <citation type="submission" date="2020-09" db="EMBL/GenBank/DDBJ databases">
        <authorList>
            <person name="Sun Q."/>
            <person name="Ohkuma M."/>
        </authorList>
    </citation>
    <scope>NUCLEOTIDE SEQUENCE</scope>
    <source>
        <strain evidence="1">JCM 19831</strain>
    </source>
</reference>
<dbReference type="AlphaFoldDB" id="A0A917UH43"/>
<accession>A0A917UH43</accession>
<sequence length="144" mass="15595">MTRGARSVRVEAPAGRTYEFLVSGDATAAVLVDGAAVLGVDAHGAGHWPDGEVWRRVPGQVVERSATVLDMTEEQFHALLAHLGLPPGWWGRWKGGPGETRRLGLSTEEWSCGNQTRLDVALTWVRAQGLAYEETTTVRYTPAG</sequence>
<dbReference type="Proteomes" id="UP000642070">
    <property type="component" value="Unassembled WGS sequence"/>
</dbReference>
<comment type="caution">
    <text evidence="1">The sequence shown here is derived from an EMBL/GenBank/DDBJ whole genome shotgun (WGS) entry which is preliminary data.</text>
</comment>
<keyword evidence="2" id="KW-1185">Reference proteome</keyword>
<organism evidence="1 2">
    <name type="scientific">Dactylosporangium sucinum</name>
    <dbReference type="NCBI Taxonomy" id="1424081"/>
    <lineage>
        <taxon>Bacteria</taxon>
        <taxon>Bacillati</taxon>
        <taxon>Actinomycetota</taxon>
        <taxon>Actinomycetes</taxon>
        <taxon>Micromonosporales</taxon>
        <taxon>Micromonosporaceae</taxon>
        <taxon>Dactylosporangium</taxon>
    </lineage>
</organism>
<dbReference type="EMBL" id="BMPI01000136">
    <property type="protein sequence ID" value="GGM90053.1"/>
    <property type="molecule type" value="Genomic_DNA"/>
</dbReference>
<protein>
    <submittedName>
        <fullName evidence="1">Uncharacterized protein</fullName>
    </submittedName>
</protein>
<evidence type="ECO:0000313" key="2">
    <source>
        <dbReference type="Proteomes" id="UP000642070"/>
    </source>
</evidence>
<evidence type="ECO:0000313" key="1">
    <source>
        <dbReference type="EMBL" id="GGM90053.1"/>
    </source>
</evidence>
<reference evidence="1" key="1">
    <citation type="journal article" date="2014" name="Int. J. Syst. Evol. Microbiol.">
        <title>Complete genome sequence of Corynebacterium casei LMG S-19264T (=DSM 44701T), isolated from a smear-ripened cheese.</title>
        <authorList>
            <consortium name="US DOE Joint Genome Institute (JGI-PGF)"/>
            <person name="Walter F."/>
            <person name="Albersmeier A."/>
            <person name="Kalinowski J."/>
            <person name="Ruckert C."/>
        </authorList>
    </citation>
    <scope>NUCLEOTIDE SEQUENCE</scope>
    <source>
        <strain evidence="1">JCM 19831</strain>
    </source>
</reference>
<name>A0A917UH43_9ACTN</name>
<proteinExistence type="predicted"/>
<dbReference type="RefSeq" id="WP_229837309.1">
    <property type="nucleotide sequence ID" value="NZ_BMPI01000136.1"/>
</dbReference>
<gene>
    <name evidence="1" type="ORF">GCM10007977_110140</name>
</gene>